<evidence type="ECO:0000313" key="2">
    <source>
        <dbReference type="EMBL" id="VWB05313.1"/>
    </source>
</evidence>
<gene>
    <name evidence="2" type="ORF">BPS26883_00041</name>
</gene>
<sequence length="224" mass="24701">MRSSRDAFSVPLHAKMRRDDGHDADLPRDGLFESLLTLRFRPVAFHENGAMCGSTHRCRRDFSIMNASGRGGAIRGLPPPGTNERTGEALEDCDRSRRAARAARRHADAGAPACIATWRSLRSRKRASPAGRPSALRHGARPADRTEPIVRNAPSRSRPLDSPPARRPPVARVAVDERRCCIAQRSARARRLRVAPRSLQSIAIRWASGDRPVPDTEAEPVTTM</sequence>
<protein>
    <submittedName>
        <fullName evidence="2">Uncharacterized protein</fullName>
    </submittedName>
</protein>
<name>A0A6P2GMM6_9BURK</name>
<dbReference type="AlphaFoldDB" id="A0A6P2GMM6"/>
<dbReference type="Proteomes" id="UP000494162">
    <property type="component" value="Unassembled WGS sequence"/>
</dbReference>
<accession>A0A6P2GMM6</accession>
<dbReference type="EMBL" id="CABVPP010000001">
    <property type="protein sequence ID" value="VWB05313.1"/>
    <property type="molecule type" value="Genomic_DNA"/>
</dbReference>
<reference evidence="2 3" key="1">
    <citation type="submission" date="2019-09" db="EMBL/GenBank/DDBJ databases">
        <authorList>
            <person name="Depoorter E."/>
        </authorList>
    </citation>
    <scope>NUCLEOTIDE SEQUENCE [LARGE SCALE GENOMIC DNA]</scope>
    <source>
        <strain evidence="2">LMG 26883</strain>
    </source>
</reference>
<organism evidence="2 3">
    <name type="scientific">Burkholderia pseudomultivorans</name>
    <dbReference type="NCBI Taxonomy" id="1207504"/>
    <lineage>
        <taxon>Bacteria</taxon>
        <taxon>Pseudomonadati</taxon>
        <taxon>Pseudomonadota</taxon>
        <taxon>Betaproteobacteria</taxon>
        <taxon>Burkholderiales</taxon>
        <taxon>Burkholderiaceae</taxon>
        <taxon>Burkholderia</taxon>
        <taxon>Burkholderia cepacia complex</taxon>
    </lineage>
</organism>
<feature type="region of interest" description="Disordered" evidence="1">
    <location>
        <begin position="122"/>
        <end position="170"/>
    </location>
</feature>
<proteinExistence type="predicted"/>
<evidence type="ECO:0000313" key="3">
    <source>
        <dbReference type="Proteomes" id="UP000494162"/>
    </source>
</evidence>
<evidence type="ECO:0000256" key="1">
    <source>
        <dbReference type="SAM" id="MobiDB-lite"/>
    </source>
</evidence>
<feature type="region of interest" description="Disordered" evidence="1">
    <location>
        <begin position="69"/>
        <end position="91"/>
    </location>
</feature>